<keyword evidence="1 6" id="KW-0597">Phosphoprotein</keyword>
<dbReference type="Gene3D" id="1.10.10.10">
    <property type="entry name" value="Winged helix-like DNA-binding domain superfamily/Winged helix DNA-binding domain"/>
    <property type="match status" value="1"/>
</dbReference>
<evidence type="ECO:0000256" key="4">
    <source>
        <dbReference type="ARBA" id="ARBA00023125"/>
    </source>
</evidence>
<comment type="caution">
    <text evidence="10">The sequence shown here is derived from an EMBL/GenBank/DDBJ whole genome shotgun (WGS) entry which is preliminary data.</text>
</comment>
<accession>A0A3P3UC40</accession>
<feature type="domain" description="Response regulatory" evidence="8">
    <location>
        <begin position="4"/>
        <end position="117"/>
    </location>
</feature>
<dbReference type="Pfam" id="PF00072">
    <property type="entry name" value="Response_reg"/>
    <property type="match status" value="1"/>
</dbReference>
<evidence type="ECO:0000256" key="3">
    <source>
        <dbReference type="ARBA" id="ARBA00023015"/>
    </source>
</evidence>
<dbReference type="GO" id="GO:0005829">
    <property type="term" value="C:cytosol"/>
    <property type="evidence" value="ECO:0007669"/>
    <property type="project" value="TreeGrafter"/>
</dbReference>
<dbReference type="CDD" id="cd00383">
    <property type="entry name" value="trans_reg_C"/>
    <property type="match status" value="1"/>
</dbReference>
<dbReference type="SMART" id="SM00862">
    <property type="entry name" value="Trans_reg_C"/>
    <property type="match status" value="1"/>
</dbReference>
<keyword evidence="5" id="KW-0804">Transcription</keyword>
<dbReference type="CDD" id="cd17574">
    <property type="entry name" value="REC_OmpR"/>
    <property type="match status" value="1"/>
</dbReference>
<evidence type="ECO:0000256" key="5">
    <source>
        <dbReference type="ARBA" id="ARBA00023163"/>
    </source>
</evidence>
<dbReference type="Proteomes" id="UP000267017">
    <property type="component" value="Unassembled WGS sequence"/>
</dbReference>
<organism evidence="10 11">
    <name type="scientific">Paenibacillus oralis</name>
    <dbReference type="NCBI Taxonomy" id="2490856"/>
    <lineage>
        <taxon>Bacteria</taxon>
        <taxon>Bacillati</taxon>
        <taxon>Bacillota</taxon>
        <taxon>Bacilli</taxon>
        <taxon>Bacillales</taxon>
        <taxon>Paenibacillaceae</taxon>
        <taxon>Paenibacillus</taxon>
    </lineage>
</organism>
<feature type="domain" description="OmpR/PhoB-type" evidence="9">
    <location>
        <begin position="126"/>
        <end position="220"/>
    </location>
</feature>
<dbReference type="InterPro" id="IPR039420">
    <property type="entry name" value="WalR-like"/>
</dbReference>
<dbReference type="InterPro" id="IPR011006">
    <property type="entry name" value="CheY-like_superfamily"/>
</dbReference>
<reference evidence="10 11" key="1">
    <citation type="submission" date="2018-11" db="EMBL/GenBank/DDBJ databases">
        <title>Genome sequencing of Paenibacillus sp. KCOM 3021 (= ChDC PVNT-B20).</title>
        <authorList>
            <person name="Kook J.-K."/>
            <person name="Park S.-N."/>
            <person name="Lim Y.K."/>
        </authorList>
    </citation>
    <scope>NUCLEOTIDE SEQUENCE [LARGE SCALE GENOMIC DNA]</scope>
    <source>
        <strain evidence="10 11">KCOM 3021</strain>
    </source>
</reference>
<gene>
    <name evidence="10" type="ORF">EHV15_26225</name>
</gene>
<protein>
    <submittedName>
        <fullName evidence="10">DNA-binding response regulator</fullName>
    </submittedName>
</protein>
<evidence type="ECO:0000259" key="8">
    <source>
        <dbReference type="PROSITE" id="PS50110"/>
    </source>
</evidence>
<evidence type="ECO:0000256" key="6">
    <source>
        <dbReference type="PROSITE-ProRule" id="PRU00169"/>
    </source>
</evidence>
<evidence type="ECO:0000313" key="10">
    <source>
        <dbReference type="EMBL" id="RRJ66023.1"/>
    </source>
</evidence>
<keyword evidence="4 7" id="KW-0238">DNA-binding</keyword>
<dbReference type="InterPro" id="IPR036388">
    <property type="entry name" value="WH-like_DNA-bd_sf"/>
</dbReference>
<evidence type="ECO:0000256" key="1">
    <source>
        <dbReference type="ARBA" id="ARBA00022553"/>
    </source>
</evidence>
<keyword evidence="3" id="KW-0805">Transcription regulation</keyword>
<dbReference type="InterPro" id="IPR001789">
    <property type="entry name" value="Sig_transdc_resp-reg_receiver"/>
</dbReference>
<dbReference type="PROSITE" id="PS51755">
    <property type="entry name" value="OMPR_PHOB"/>
    <property type="match status" value="1"/>
</dbReference>
<keyword evidence="2" id="KW-0902">Two-component regulatory system</keyword>
<dbReference type="Gene3D" id="3.40.50.2300">
    <property type="match status" value="1"/>
</dbReference>
<dbReference type="GO" id="GO:0000976">
    <property type="term" value="F:transcription cis-regulatory region binding"/>
    <property type="evidence" value="ECO:0007669"/>
    <property type="project" value="TreeGrafter"/>
</dbReference>
<dbReference type="Pfam" id="PF00486">
    <property type="entry name" value="Trans_reg_C"/>
    <property type="match status" value="1"/>
</dbReference>
<keyword evidence="11" id="KW-1185">Reference proteome</keyword>
<dbReference type="FunFam" id="3.40.50.2300:FF:000001">
    <property type="entry name" value="DNA-binding response regulator PhoB"/>
    <property type="match status" value="1"/>
</dbReference>
<dbReference type="SUPFAM" id="SSF52172">
    <property type="entry name" value="CheY-like"/>
    <property type="match status" value="1"/>
</dbReference>
<dbReference type="GO" id="GO:0032993">
    <property type="term" value="C:protein-DNA complex"/>
    <property type="evidence" value="ECO:0007669"/>
    <property type="project" value="TreeGrafter"/>
</dbReference>
<proteinExistence type="predicted"/>
<evidence type="ECO:0000256" key="2">
    <source>
        <dbReference type="ARBA" id="ARBA00023012"/>
    </source>
</evidence>
<evidence type="ECO:0000259" key="9">
    <source>
        <dbReference type="PROSITE" id="PS51755"/>
    </source>
</evidence>
<feature type="modified residue" description="4-aspartylphosphate" evidence="6">
    <location>
        <position position="53"/>
    </location>
</feature>
<dbReference type="OrthoDB" id="9790442at2"/>
<dbReference type="EMBL" id="RRCN01000001">
    <property type="protein sequence ID" value="RRJ66023.1"/>
    <property type="molecule type" value="Genomic_DNA"/>
</dbReference>
<dbReference type="GO" id="GO:0000156">
    <property type="term" value="F:phosphorelay response regulator activity"/>
    <property type="evidence" value="ECO:0007669"/>
    <property type="project" value="TreeGrafter"/>
</dbReference>
<dbReference type="PANTHER" id="PTHR48111">
    <property type="entry name" value="REGULATOR OF RPOS"/>
    <property type="match status" value="1"/>
</dbReference>
<dbReference type="RefSeq" id="WP_128633820.1">
    <property type="nucleotide sequence ID" value="NZ_RRCN01000001.1"/>
</dbReference>
<feature type="DNA-binding region" description="OmpR/PhoB-type" evidence="7">
    <location>
        <begin position="126"/>
        <end position="220"/>
    </location>
</feature>
<dbReference type="GO" id="GO:0006355">
    <property type="term" value="P:regulation of DNA-templated transcription"/>
    <property type="evidence" value="ECO:0007669"/>
    <property type="project" value="InterPro"/>
</dbReference>
<dbReference type="InterPro" id="IPR001867">
    <property type="entry name" value="OmpR/PhoB-type_DNA-bd"/>
</dbReference>
<dbReference type="AlphaFoldDB" id="A0A3P3UC40"/>
<dbReference type="PROSITE" id="PS50110">
    <property type="entry name" value="RESPONSE_REGULATORY"/>
    <property type="match status" value="1"/>
</dbReference>
<sequence length="223" mass="25706">MPESILVIEDDPFIQELIREYLKAQGYEVETANDGAEGYQKFKNGNFNLVLLDVMLPNMDGYSVCKMIRQQSTTPIIILTALSEEKDQLHAFELEADDYLAKPFSFNVLVKRVEAVLRRAHPAQQSKDLVYDRLRLDCESYKVYLDETLIEMTLKEFTILAYLIENAGRTITREMILDRVWGYDFFGDHRLVDAHIKNIRKKIGVPYIQTIKGVGYLIEGKSG</sequence>
<evidence type="ECO:0000313" key="11">
    <source>
        <dbReference type="Proteomes" id="UP000267017"/>
    </source>
</evidence>
<name>A0A3P3UC40_9BACL</name>
<evidence type="ECO:0000256" key="7">
    <source>
        <dbReference type="PROSITE-ProRule" id="PRU01091"/>
    </source>
</evidence>
<dbReference type="SMART" id="SM00448">
    <property type="entry name" value="REC"/>
    <property type="match status" value="1"/>
</dbReference>
<dbReference type="PANTHER" id="PTHR48111:SF32">
    <property type="entry name" value="STAGE 0 SPORULATION PROTEIN A HOMOLOG"/>
    <property type="match status" value="1"/>
</dbReference>